<reference evidence="2" key="1">
    <citation type="submission" date="2013-01" db="EMBL/GenBank/DDBJ databases">
        <title>Draft Genome Sequence of a Mulberry Tree, Morus notabilis C.K. Schneid.</title>
        <authorList>
            <person name="He N."/>
            <person name="Zhao S."/>
        </authorList>
    </citation>
    <scope>NUCLEOTIDE SEQUENCE</scope>
</reference>
<gene>
    <name evidence="1" type="ORF">L484_018679</name>
</gene>
<sequence>MGCFEGKKTNQYDLVLLSDEHTITSDMPSYISASKYEKDKRNKIGSSLWFYRKNVEIKDKKDEEKAVEFFENKKGVVWSVIFRSTSQNGYT</sequence>
<organism evidence="1 2">
    <name type="scientific">Morus notabilis</name>
    <dbReference type="NCBI Taxonomy" id="981085"/>
    <lineage>
        <taxon>Eukaryota</taxon>
        <taxon>Viridiplantae</taxon>
        <taxon>Streptophyta</taxon>
        <taxon>Embryophyta</taxon>
        <taxon>Tracheophyta</taxon>
        <taxon>Spermatophyta</taxon>
        <taxon>Magnoliopsida</taxon>
        <taxon>eudicotyledons</taxon>
        <taxon>Gunneridae</taxon>
        <taxon>Pentapetalae</taxon>
        <taxon>rosids</taxon>
        <taxon>fabids</taxon>
        <taxon>Rosales</taxon>
        <taxon>Moraceae</taxon>
        <taxon>Moreae</taxon>
        <taxon>Morus</taxon>
    </lineage>
</organism>
<name>W9RZ43_9ROSA</name>
<protein>
    <submittedName>
        <fullName evidence="1">Uncharacterized protein</fullName>
    </submittedName>
</protein>
<evidence type="ECO:0000313" key="2">
    <source>
        <dbReference type="Proteomes" id="UP000030645"/>
    </source>
</evidence>
<keyword evidence="2" id="KW-1185">Reference proteome</keyword>
<dbReference type="EMBL" id="KE345837">
    <property type="protein sequence ID" value="EXC18498.1"/>
    <property type="molecule type" value="Genomic_DNA"/>
</dbReference>
<dbReference type="AlphaFoldDB" id="W9RZ43"/>
<proteinExistence type="predicted"/>
<accession>W9RZ43</accession>
<dbReference type="Proteomes" id="UP000030645">
    <property type="component" value="Unassembled WGS sequence"/>
</dbReference>
<evidence type="ECO:0000313" key="1">
    <source>
        <dbReference type="EMBL" id="EXC18498.1"/>
    </source>
</evidence>